<evidence type="ECO:0000313" key="1">
    <source>
        <dbReference type="EnsemblMetazoa" id="AFUN014031-PB"/>
    </source>
</evidence>
<organism evidence="1">
    <name type="scientific">Anopheles funestus</name>
    <name type="common">African malaria mosquito</name>
    <dbReference type="NCBI Taxonomy" id="62324"/>
    <lineage>
        <taxon>Eukaryota</taxon>
        <taxon>Metazoa</taxon>
        <taxon>Ecdysozoa</taxon>
        <taxon>Arthropoda</taxon>
        <taxon>Hexapoda</taxon>
        <taxon>Insecta</taxon>
        <taxon>Pterygota</taxon>
        <taxon>Neoptera</taxon>
        <taxon>Endopterygota</taxon>
        <taxon>Diptera</taxon>
        <taxon>Nematocera</taxon>
        <taxon>Culicoidea</taxon>
        <taxon>Culicidae</taxon>
        <taxon>Anophelinae</taxon>
        <taxon>Anopheles</taxon>
    </lineage>
</organism>
<proteinExistence type="predicted"/>
<protein>
    <submittedName>
        <fullName evidence="1">Uncharacterized protein</fullName>
    </submittedName>
</protein>
<accession>A0A182S0J8</accession>
<dbReference type="EnsemblMetazoa" id="AFUN014031-RB">
    <property type="protein sequence ID" value="AFUN014031-PB"/>
    <property type="gene ID" value="AFUN014031"/>
</dbReference>
<reference evidence="1" key="1">
    <citation type="submission" date="2020-05" db="UniProtKB">
        <authorList>
            <consortium name="EnsemblMetazoa"/>
        </authorList>
    </citation>
    <scope>IDENTIFICATION</scope>
    <source>
        <strain evidence="1">FUMOZ</strain>
    </source>
</reference>
<dbReference type="AlphaFoldDB" id="A0A182S0J8"/>
<name>A0A182S0J8_ANOFN</name>
<dbReference type="VEuPathDB" id="VectorBase:AFUN014031"/>
<sequence>MLPSMSTFAALSQLIEDQFCCLISLLLHLARESVQKHCQH</sequence>